<reference evidence="2 3" key="1">
    <citation type="submission" date="2018-05" db="EMBL/GenBank/DDBJ databases">
        <title>Kurthia sibirica genome sequence.</title>
        <authorList>
            <person name="Maclea K.S."/>
            <person name="Goen A.E."/>
        </authorList>
    </citation>
    <scope>NUCLEOTIDE SEQUENCE [LARGE SCALE GENOMIC DNA]</scope>
    <source>
        <strain evidence="2 3">ATCC 49154</strain>
    </source>
</reference>
<feature type="region of interest" description="Disordered" evidence="1">
    <location>
        <begin position="52"/>
        <end position="86"/>
    </location>
</feature>
<organism evidence="2 3">
    <name type="scientific">Kurthia sibirica</name>
    <dbReference type="NCBI Taxonomy" id="202750"/>
    <lineage>
        <taxon>Bacteria</taxon>
        <taxon>Bacillati</taxon>
        <taxon>Bacillota</taxon>
        <taxon>Bacilli</taxon>
        <taxon>Bacillales</taxon>
        <taxon>Caryophanaceae</taxon>
        <taxon>Kurthia</taxon>
    </lineage>
</organism>
<dbReference type="EMBL" id="QFVR01000017">
    <property type="protein sequence ID" value="PWI24674.1"/>
    <property type="molecule type" value="Genomic_DNA"/>
</dbReference>
<proteinExistence type="predicted"/>
<name>A0A2U3AJN0_9BACL</name>
<keyword evidence="3" id="KW-1185">Reference proteome</keyword>
<accession>A0A2U3AJN0</accession>
<feature type="compositionally biased region" description="Low complexity" evidence="1">
    <location>
        <begin position="67"/>
        <end position="79"/>
    </location>
</feature>
<feature type="compositionally biased region" description="Basic and acidic residues" evidence="1">
    <location>
        <begin position="52"/>
        <end position="66"/>
    </location>
</feature>
<sequence>MYVTKTQFQFWLRLYELHGEETFQNSYINYSVPLKLNILNYMVHSGGIEALESKTKGHPSMKKETTKTTTSRRFTRSTSGRNPTSTYGKLVFKKIELLSSSQGNITKEDKVKDIYELRQ</sequence>
<evidence type="ECO:0000313" key="3">
    <source>
        <dbReference type="Proteomes" id="UP000245938"/>
    </source>
</evidence>
<dbReference type="Proteomes" id="UP000245938">
    <property type="component" value="Unassembled WGS sequence"/>
</dbReference>
<comment type="caution">
    <text evidence="2">The sequence shown here is derived from an EMBL/GenBank/DDBJ whole genome shotgun (WGS) entry which is preliminary data.</text>
</comment>
<evidence type="ECO:0000256" key="1">
    <source>
        <dbReference type="SAM" id="MobiDB-lite"/>
    </source>
</evidence>
<protein>
    <submittedName>
        <fullName evidence="2">Uncharacterized protein</fullName>
    </submittedName>
</protein>
<gene>
    <name evidence="2" type="ORF">DEX24_11945</name>
</gene>
<dbReference type="AlphaFoldDB" id="A0A2U3AJN0"/>
<evidence type="ECO:0000313" key="2">
    <source>
        <dbReference type="EMBL" id="PWI24674.1"/>
    </source>
</evidence>